<dbReference type="AlphaFoldDB" id="A0A8E2JM05"/>
<dbReference type="SUPFAM" id="SSF48403">
    <property type="entry name" value="Ankyrin repeat"/>
    <property type="match status" value="1"/>
</dbReference>
<evidence type="ECO:0000256" key="1">
    <source>
        <dbReference type="ARBA" id="ARBA00022737"/>
    </source>
</evidence>
<dbReference type="PROSITE" id="PS50297">
    <property type="entry name" value="ANK_REP_REGION"/>
    <property type="match status" value="2"/>
</dbReference>
<feature type="repeat" description="ANK" evidence="3">
    <location>
        <begin position="82"/>
        <end position="105"/>
    </location>
</feature>
<dbReference type="PANTHER" id="PTHR24171">
    <property type="entry name" value="ANKYRIN REPEAT DOMAIN-CONTAINING PROTEIN 39-RELATED"/>
    <property type="match status" value="1"/>
</dbReference>
<keyword evidence="1" id="KW-0677">Repeat</keyword>
<feature type="repeat" description="ANK" evidence="3">
    <location>
        <begin position="46"/>
        <end position="78"/>
    </location>
</feature>
<accession>A0A8E2JM05</accession>
<dbReference type="InterPro" id="IPR036770">
    <property type="entry name" value="Ankyrin_rpt-contain_sf"/>
</dbReference>
<dbReference type="GO" id="GO:0004842">
    <property type="term" value="F:ubiquitin-protein transferase activity"/>
    <property type="evidence" value="ECO:0007669"/>
    <property type="project" value="TreeGrafter"/>
</dbReference>
<gene>
    <name evidence="4" type="ORF">AOQ84DRAFT_304926</name>
</gene>
<dbReference type="Proteomes" id="UP000250140">
    <property type="component" value="Unassembled WGS sequence"/>
</dbReference>
<dbReference type="Pfam" id="PF12796">
    <property type="entry name" value="Ank_2"/>
    <property type="match status" value="1"/>
</dbReference>
<sequence length="105" mass="11191">MNNCGAILPRNALGRKLLSTVRRTYTLGVKLLLLEAGNSVNFENGSHDTPIHVAVERGHIEIIQLLLNKGADINAQGGVYGTALQAASKHGHNEIVQLLLSKGAD</sequence>
<organism evidence="4 5">
    <name type="scientific">Glonium stellatum</name>
    <dbReference type="NCBI Taxonomy" id="574774"/>
    <lineage>
        <taxon>Eukaryota</taxon>
        <taxon>Fungi</taxon>
        <taxon>Dikarya</taxon>
        <taxon>Ascomycota</taxon>
        <taxon>Pezizomycotina</taxon>
        <taxon>Dothideomycetes</taxon>
        <taxon>Pleosporomycetidae</taxon>
        <taxon>Gloniales</taxon>
        <taxon>Gloniaceae</taxon>
        <taxon>Glonium</taxon>
    </lineage>
</organism>
<evidence type="ECO:0000256" key="2">
    <source>
        <dbReference type="ARBA" id="ARBA00023043"/>
    </source>
</evidence>
<name>A0A8E2JM05_9PEZI</name>
<dbReference type="PANTHER" id="PTHR24171:SF8">
    <property type="entry name" value="BRCA1-ASSOCIATED RING DOMAIN PROTEIN 1"/>
    <property type="match status" value="1"/>
</dbReference>
<keyword evidence="5" id="KW-1185">Reference proteome</keyword>
<keyword evidence="2 3" id="KW-0040">ANK repeat</keyword>
<feature type="non-terminal residue" evidence="4">
    <location>
        <position position="105"/>
    </location>
</feature>
<dbReference type="EMBL" id="KV750969">
    <property type="protein sequence ID" value="OCL02330.1"/>
    <property type="molecule type" value="Genomic_DNA"/>
</dbReference>
<dbReference type="GO" id="GO:0085020">
    <property type="term" value="P:protein K6-linked ubiquitination"/>
    <property type="evidence" value="ECO:0007669"/>
    <property type="project" value="TreeGrafter"/>
</dbReference>
<reference evidence="4 5" key="1">
    <citation type="journal article" date="2016" name="Nat. Commun.">
        <title>Ectomycorrhizal ecology is imprinted in the genome of the dominant symbiotic fungus Cenococcum geophilum.</title>
        <authorList>
            <consortium name="DOE Joint Genome Institute"/>
            <person name="Peter M."/>
            <person name="Kohler A."/>
            <person name="Ohm R.A."/>
            <person name="Kuo A."/>
            <person name="Krutzmann J."/>
            <person name="Morin E."/>
            <person name="Arend M."/>
            <person name="Barry K.W."/>
            <person name="Binder M."/>
            <person name="Choi C."/>
            <person name="Clum A."/>
            <person name="Copeland A."/>
            <person name="Grisel N."/>
            <person name="Haridas S."/>
            <person name="Kipfer T."/>
            <person name="LaButti K."/>
            <person name="Lindquist E."/>
            <person name="Lipzen A."/>
            <person name="Maire R."/>
            <person name="Meier B."/>
            <person name="Mihaltcheva S."/>
            <person name="Molinier V."/>
            <person name="Murat C."/>
            <person name="Poggeler S."/>
            <person name="Quandt C.A."/>
            <person name="Sperisen C."/>
            <person name="Tritt A."/>
            <person name="Tisserant E."/>
            <person name="Crous P.W."/>
            <person name="Henrissat B."/>
            <person name="Nehls U."/>
            <person name="Egli S."/>
            <person name="Spatafora J.W."/>
            <person name="Grigoriev I.V."/>
            <person name="Martin F.M."/>
        </authorList>
    </citation>
    <scope>NUCLEOTIDE SEQUENCE [LARGE SCALE GENOMIC DNA]</scope>
    <source>
        <strain evidence="4 5">CBS 207.34</strain>
    </source>
</reference>
<dbReference type="PRINTS" id="PR01415">
    <property type="entry name" value="ANKYRIN"/>
</dbReference>
<dbReference type="SMART" id="SM00248">
    <property type="entry name" value="ANK"/>
    <property type="match status" value="2"/>
</dbReference>
<dbReference type="OrthoDB" id="4772757at2759"/>
<evidence type="ECO:0000313" key="5">
    <source>
        <dbReference type="Proteomes" id="UP000250140"/>
    </source>
</evidence>
<dbReference type="PROSITE" id="PS50088">
    <property type="entry name" value="ANK_REPEAT"/>
    <property type="match status" value="2"/>
</dbReference>
<proteinExistence type="predicted"/>
<evidence type="ECO:0000256" key="3">
    <source>
        <dbReference type="PROSITE-ProRule" id="PRU00023"/>
    </source>
</evidence>
<dbReference type="InterPro" id="IPR002110">
    <property type="entry name" value="Ankyrin_rpt"/>
</dbReference>
<evidence type="ECO:0000313" key="4">
    <source>
        <dbReference type="EMBL" id="OCL02330.1"/>
    </source>
</evidence>
<dbReference type="Gene3D" id="1.25.40.20">
    <property type="entry name" value="Ankyrin repeat-containing domain"/>
    <property type="match status" value="1"/>
</dbReference>
<protein>
    <submittedName>
        <fullName evidence="4">Ankyrin repeat protein</fullName>
    </submittedName>
</protein>